<protein>
    <submittedName>
        <fullName evidence="9">Putative transporter</fullName>
    </submittedName>
</protein>
<evidence type="ECO:0000256" key="7">
    <source>
        <dbReference type="SAM" id="MobiDB-lite"/>
    </source>
</evidence>
<feature type="transmembrane region" description="Helical" evidence="8">
    <location>
        <begin position="430"/>
        <end position="449"/>
    </location>
</feature>
<organism evidence="9 10">
    <name type="scientific">Corynebacterium urealyticum (strain ATCC 43042 / DSM 7109)</name>
    <dbReference type="NCBI Taxonomy" id="504474"/>
    <lineage>
        <taxon>Bacteria</taxon>
        <taxon>Bacillati</taxon>
        <taxon>Actinomycetota</taxon>
        <taxon>Actinomycetes</taxon>
        <taxon>Mycobacteriales</taxon>
        <taxon>Corynebacteriaceae</taxon>
        <taxon>Corynebacterium</taxon>
    </lineage>
</organism>
<feature type="transmembrane region" description="Helical" evidence="8">
    <location>
        <begin position="261"/>
        <end position="281"/>
    </location>
</feature>
<dbReference type="EMBL" id="AM942444">
    <property type="protein sequence ID" value="CAQ04842.1"/>
    <property type="molecule type" value="Genomic_DNA"/>
</dbReference>
<dbReference type="GO" id="GO:0042907">
    <property type="term" value="F:xanthine transmembrane transporter activity"/>
    <property type="evidence" value="ECO:0007669"/>
    <property type="project" value="TreeGrafter"/>
</dbReference>
<keyword evidence="5 8" id="KW-1133">Transmembrane helix</keyword>
<feature type="transmembrane region" description="Helical" evidence="8">
    <location>
        <begin position="90"/>
        <end position="109"/>
    </location>
</feature>
<evidence type="ECO:0000256" key="6">
    <source>
        <dbReference type="ARBA" id="ARBA00023136"/>
    </source>
</evidence>
<feature type="transmembrane region" description="Helical" evidence="8">
    <location>
        <begin position="114"/>
        <end position="130"/>
    </location>
</feature>
<dbReference type="Pfam" id="PF00860">
    <property type="entry name" value="Xan_ur_permease"/>
    <property type="match status" value="1"/>
</dbReference>
<dbReference type="Proteomes" id="UP000001727">
    <property type="component" value="Chromosome"/>
</dbReference>
<dbReference type="AlphaFoldDB" id="B1VDE4"/>
<reference evidence="9 10" key="1">
    <citation type="journal article" date="2008" name="J. Biotechnol.">
        <title>The lifestyle of Corynebacterium urealyticum derived from its complete genome sequence established by pyrosequencing.</title>
        <authorList>
            <person name="Tauch A."/>
            <person name="Trost E."/>
            <person name="Tilker A."/>
            <person name="Ludewig U."/>
            <person name="Schneiker S."/>
            <person name="Goesmann A."/>
            <person name="Arnold W."/>
            <person name="Bekel T."/>
            <person name="Brinkrolf K."/>
            <person name="Brune I."/>
            <person name="Goetker S."/>
            <person name="Kalinowski J."/>
            <person name="Kamp P.-B."/>
            <person name="Lobo F.P."/>
            <person name="Viehoever P."/>
            <person name="Weisshaar B."/>
            <person name="Soriano F."/>
            <person name="Droege M."/>
            <person name="Puehler A."/>
        </authorList>
    </citation>
    <scope>NUCLEOTIDE SEQUENCE [LARGE SCALE GENOMIC DNA]</scope>
    <source>
        <strain evidence="10">ATCC 43042 / DSM 7109</strain>
    </source>
</reference>
<evidence type="ECO:0000256" key="1">
    <source>
        <dbReference type="ARBA" id="ARBA00004141"/>
    </source>
</evidence>
<evidence type="ECO:0000313" key="9">
    <source>
        <dbReference type="EMBL" id="CAQ04842.1"/>
    </source>
</evidence>
<evidence type="ECO:0000256" key="2">
    <source>
        <dbReference type="ARBA" id="ARBA00008821"/>
    </source>
</evidence>
<keyword evidence="4 8" id="KW-0812">Transmembrane</keyword>
<evidence type="ECO:0000256" key="3">
    <source>
        <dbReference type="ARBA" id="ARBA00022448"/>
    </source>
</evidence>
<dbReference type="RefSeq" id="WP_012360131.1">
    <property type="nucleotide sequence ID" value="NC_010545.1"/>
</dbReference>
<feature type="region of interest" description="Disordered" evidence="7">
    <location>
        <begin position="1"/>
        <end position="36"/>
    </location>
</feature>
<evidence type="ECO:0000313" key="10">
    <source>
        <dbReference type="Proteomes" id="UP000001727"/>
    </source>
</evidence>
<dbReference type="STRING" id="504474.cu0882"/>
<dbReference type="PANTHER" id="PTHR42810">
    <property type="entry name" value="PURINE PERMEASE C1399.01C-RELATED"/>
    <property type="match status" value="1"/>
</dbReference>
<dbReference type="GO" id="GO:0005886">
    <property type="term" value="C:plasma membrane"/>
    <property type="evidence" value="ECO:0007669"/>
    <property type="project" value="TreeGrafter"/>
</dbReference>
<accession>B1VDE4</accession>
<feature type="transmembrane region" description="Helical" evidence="8">
    <location>
        <begin position="136"/>
        <end position="157"/>
    </location>
</feature>
<keyword evidence="3" id="KW-0813">Transport</keyword>
<comment type="subcellular location">
    <subcellularLocation>
        <location evidence="1">Membrane</location>
        <topology evidence="1">Multi-pass membrane protein</topology>
    </subcellularLocation>
</comment>
<evidence type="ECO:0000256" key="4">
    <source>
        <dbReference type="ARBA" id="ARBA00022692"/>
    </source>
</evidence>
<keyword evidence="10" id="KW-1185">Reference proteome</keyword>
<dbReference type="GeneID" id="60603658"/>
<dbReference type="InterPro" id="IPR006043">
    <property type="entry name" value="NCS2"/>
</dbReference>
<dbReference type="KEGG" id="cur:cu0882"/>
<feature type="transmembrane region" description="Helical" evidence="8">
    <location>
        <begin position="343"/>
        <end position="366"/>
    </location>
</feature>
<comment type="similarity">
    <text evidence="2">Belongs to the nucleobase:cation symporter-2 (NCS2) (TC 2.A.40) family.</text>
</comment>
<feature type="transmembrane region" description="Helical" evidence="8">
    <location>
        <begin position="372"/>
        <end position="393"/>
    </location>
</feature>
<evidence type="ECO:0000256" key="8">
    <source>
        <dbReference type="SAM" id="Phobius"/>
    </source>
</evidence>
<feature type="transmembrane region" description="Helical" evidence="8">
    <location>
        <begin position="221"/>
        <end position="241"/>
    </location>
</feature>
<name>B1VDE4_CORU7</name>
<gene>
    <name evidence="9" type="ordered locus">cu0882</name>
</gene>
<evidence type="ECO:0000256" key="5">
    <source>
        <dbReference type="ARBA" id="ARBA00022989"/>
    </source>
</evidence>
<dbReference type="eggNOG" id="COG2233">
    <property type="taxonomic scope" value="Bacteria"/>
</dbReference>
<sequence length="459" mass="47278">MAVTKDNGALSARNNAAGSSEPGTPGPGEKTEHRGSFFGWDLHGNGRDIEPGGVVKPEERLSWPRTIGVGMQHVIAMFGATLLVPTITGFPVNTTLLFSGLGTILFLLVTRNRLPSYLGSSFAFLAPLAATQAEGFAAQLGGIVATGALLFVVGLVVQLAGRQVLDAVMPPAVTGAIVALIGLNLAPTSTGNVQEQPLIAGVTLVGILLFTVMGRGMVARLGILLGVLTGWGFAFLSGGVSEEARQHVGEAAWIGFPHFETPEFTVTAVTITLPVVVVLIAENVGHVKAVSTMTNRNLDDLAGKALMADGMSTVLAGSGGGSGTTTYAENIGVMAATKVYSSAAYWVAAATAMVLAFIPKFGAAILTIPVGVLGGATLVLYGMIGLLGVRIWMDNEVSLTDPVNLTAAAVAMIVGIGNLTLNVGSIPMEGIAWGSVGIILGYPVLRYLYDNFGEGRYIS</sequence>
<keyword evidence="6 8" id="KW-0472">Membrane</keyword>
<feature type="transmembrane region" description="Helical" evidence="8">
    <location>
        <begin position="198"/>
        <end position="214"/>
    </location>
</feature>
<feature type="transmembrane region" description="Helical" evidence="8">
    <location>
        <begin position="164"/>
        <end position="186"/>
    </location>
</feature>
<feature type="transmembrane region" description="Helical" evidence="8">
    <location>
        <begin position="405"/>
        <end position="424"/>
    </location>
</feature>
<dbReference type="PANTHER" id="PTHR42810:SF4">
    <property type="entry name" value="URIC ACID TRANSPORTER UACT"/>
    <property type="match status" value="1"/>
</dbReference>
<proteinExistence type="inferred from homology"/>
<dbReference type="HOGENOM" id="CLU_017959_1_1_11"/>